<dbReference type="InterPro" id="IPR036388">
    <property type="entry name" value="WH-like_DNA-bd_sf"/>
</dbReference>
<feature type="domain" description="Peptidase S24/S26A/S26B/S26C" evidence="13">
    <location>
        <begin position="75"/>
        <end position="188"/>
    </location>
</feature>
<gene>
    <name evidence="15" type="primary">lexA</name>
    <name evidence="15" type="ORF">SMC7_05780</name>
</gene>
<dbReference type="NCBIfam" id="TIGR00498">
    <property type="entry name" value="lexA"/>
    <property type="match status" value="1"/>
</dbReference>
<keyword evidence="16" id="KW-1185">Reference proteome</keyword>
<name>A0A398CSX9_9BACT</name>
<evidence type="ECO:0000256" key="10">
    <source>
        <dbReference type="ARBA" id="ARBA00023204"/>
    </source>
</evidence>
<dbReference type="InterPro" id="IPR006199">
    <property type="entry name" value="LexA_DNA-bd_dom"/>
</dbReference>
<dbReference type="FunFam" id="2.10.109.10:FF:000001">
    <property type="entry name" value="LexA repressor"/>
    <property type="match status" value="1"/>
</dbReference>
<evidence type="ECO:0000256" key="3">
    <source>
        <dbReference type="ARBA" id="ARBA00022705"/>
    </source>
</evidence>
<dbReference type="GO" id="GO:0045892">
    <property type="term" value="P:negative regulation of DNA-templated transcription"/>
    <property type="evidence" value="ECO:0007669"/>
    <property type="project" value="InterPro"/>
</dbReference>
<dbReference type="GO" id="GO:0006281">
    <property type="term" value="P:DNA repair"/>
    <property type="evidence" value="ECO:0007669"/>
    <property type="project" value="UniProtKB-KW"/>
</dbReference>
<evidence type="ECO:0000256" key="9">
    <source>
        <dbReference type="ARBA" id="ARBA00023163"/>
    </source>
</evidence>
<dbReference type="GO" id="GO:0009432">
    <property type="term" value="P:SOS response"/>
    <property type="evidence" value="ECO:0007669"/>
    <property type="project" value="UniProtKB-KW"/>
</dbReference>
<evidence type="ECO:0000259" key="14">
    <source>
        <dbReference type="Pfam" id="PF01726"/>
    </source>
</evidence>
<organism evidence="15 16">
    <name type="scientific">Candidatus Cryosericum terrychapinii</name>
    <dbReference type="NCBI Taxonomy" id="2290919"/>
    <lineage>
        <taxon>Bacteria</taxon>
        <taxon>Pseudomonadati</taxon>
        <taxon>Caldisericota/Cryosericota group</taxon>
        <taxon>Candidatus Cryosericota</taxon>
        <taxon>Candidatus Cryosericia</taxon>
        <taxon>Candidatus Cryosericales</taxon>
        <taxon>Candidatus Cryosericaceae</taxon>
        <taxon>Candidatus Cryosericum</taxon>
    </lineage>
</organism>
<evidence type="ECO:0000256" key="6">
    <source>
        <dbReference type="ARBA" id="ARBA00022813"/>
    </source>
</evidence>
<evidence type="ECO:0000256" key="8">
    <source>
        <dbReference type="ARBA" id="ARBA00023125"/>
    </source>
</evidence>
<dbReference type="GO" id="GO:0006508">
    <property type="term" value="P:proteolysis"/>
    <property type="evidence" value="ECO:0007669"/>
    <property type="project" value="InterPro"/>
</dbReference>
<evidence type="ECO:0000256" key="1">
    <source>
        <dbReference type="ARBA" id="ARBA00007484"/>
    </source>
</evidence>
<keyword evidence="2" id="KW-0678">Repressor</keyword>
<keyword evidence="11" id="KW-0742">SOS response</keyword>
<comment type="similarity">
    <text evidence="1 12">Belongs to the peptidase S24 family.</text>
</comment>
<dbReference type="Proteomes" id="UP000266328">
    <property type="component" value="Unassembled WGS sequence"/>
</dbReference>
<proteinExistence type="inferred from homology"/>
<keyword evidence="3" id="KW-0235">DNA replication</keyword>
<evidence type="ECO:0000259" key="13">
    <source>
        <dbReference type="Pfam" id="PF00717"/>
    </source>
</evidence>
<accession>A0A398CSX9</accession>
<dbReference type="SUPFAM" id="SSF46785">
    <property type="entry name" value="Winged helix' DNA-binding domain"/>
    <property type="match status" value="1"/>
</dbReference>
<dbReference type="PANTHER" id="PTHR33516">
    <property type="entry name" value="LEXA REPRESSOR"/>
    <property type="match status" value="1"/>
</dbReference>
<sequence>MMEELTSKQQAVLEFIEARARQTGFRPSLEDVRRHFGFNSLNSVVVYVKTLERKGYLPQPDLIKGTPATPSLMIPVLGTVAAGTPILAEENIEKWIFVTPPTLSTADYFGLKVKGDSMIDEHIVPGDIVVVHKQQTADNGDIVVALFGDEATVKKLREGDDGIFLMPANPAYRPIPVTSDVSIIGKVVGLVREHLS</sequence>
<dbReference type="EC" id="3.4.21.88" evidence="15"/>
<evidence type="ECO:0000256" key="12">
    <source>
        <dbReference type="RuleBase" id="RU003991"/>
    </source>
</evidence>
<feature type="domain" description="LexA repressor DNA-binding" evidence="14">
    <location>
        <begin position="2"/>
        <end position="57"/>
    </location>
</feature>
<reference evidence="15 16" key="1">
    <citation type="submission" date="2018-09" db="EMBL/GenBank/DDBJ databases">
        <title>Discovery and Ecogenomic Context for Candidatus Cryosericales, a Global Caldiserica Order Active in Thawing Permafrost.</title>
        <authorList>
            <person name="Martinez M.A."/>
            <person name="Woodcroft B.J."/>
            <person name="Ignacio Espinoza J.C."/>
            <person name="Zayed A."/>
            <person name="Singleton C.M."/>
            <person name="Boyd J."/>
            <person name="Li Y.-F."/>
            <person name="Purvine S."/>
            <person name="Maughan H."/>
            <person name="Hodgkins S.B."/>
            <person name="Anderson D."/>
            <person name="Sederholm M."/>
            <person name="Temperton B."/>
            <person name="Saleska S.R."/>
            <person name="Tyson G.W."/>
            <person name="Rich V.I."/>
        </authorList>
    </citation>
    <scope>NUCLEOTIDE SEQUENCE [LARGE SCALE GENOMIC DNA]</scope>
    <source>
        <strain evidence="15 16">SMC7</strain>
    </source>
</reference>
<dbReference type="PANTHER" id="PTHR33516:SF2">
    <property type="entry name" value="LEXA REPRESSOR-RELATED"/>
    <property type="match status" value="1"/>
</dbReference>
<dbReference type="GO" id="GO:0003677">
    <property type="term" value="F:DNA binding"/>
    <property type="evidence" value="ECO:0007669"/>
    <property type="project" value="UniProtKB-KW"/>
</dbReference>
<evidence type="ECO:0000256" key="11">
    <source>
        <dbReference type="ARBA" id="ARBA00023236"/>
    </source>
</evidence>
<dbReference type="InterPro" id="IPR050077">
    <property type="entry name" value="LexA_repressor"/>
</dbReference>
<dbReference type="AlphaFoldDB" id="A0A398CSX9"/>
<dbReference type="InterPro" id="IPR039418">
    <property type="entry name" value="LexA-like"/>
</dbReference>
<dbReference type="CDD" id="cd06529">
    <property type="entry name" value="S24_LexA-like"/>
    <property type="match status" value="1"/>
</dbReference>
<protein>
    <submittedName>
        <fullName evidence="15">Transcriptional repressor LexA</fullName>
        <ecNumber evidence="15">3.4.21.88</ecNumber>
    </submittedName>
</protein>
<dbReference type="GO" id="GO:0004252">
    <property type="term" value="F:serine-type endopeptidase activity"/>
    <property type="evidence" value="ECO:0007669"/>
    <property type="project" value="UniProtKB-EC"/>
</dbReference>
<evidence type="ECO:0000313" key="16">
    <source>
        <dbReference type="Proteomes" id="UP000266328"/>
    </source>
</evidence>
<keyword evidence="10" id="KW-0234">DNA repair</keyword>
<comment type="caution">
    <text evidence="15">The sequence shown here is derived from an EMBL/GenBank/DDBJ whole genome shotgun (WGS) entry which is preliminary data.</text>
</comment>
<dbReference type="PRINTS" id="PR00726">
    <property type="entry name" value="LEXASERPTASE"/>
</dbReference>
<dbReference type="Pfam" id="PF01726">
    <property type="entry name" value="LexA_DNA_bind"/>
    <property type="match status" value="1"/>
</dbReference>
<dbReference type="EMBL" id="QXIS01000033">
    <property type="protein sequence ID" value="RIE05662.1"/>
    <property type="molecule type" value="Genomic_DNA"/>
</dbReference>
<keyword evidence="7" id="KW-0805">Transcription regulation</keyword>
<dbReference type="InterPro" id="IPR036286">
    <property type="entry name" value="LexA/Signal_pep-like_sf"/>
</dbReference>
<dbReference type="InterPro" id="IPR036390">
    <property type="entry name" value="WH_DNA-bd_sf"/>
</dbReference>
<evidence type="ECO:0000256" key="2">
    <source>
        <dbReference type="ARBA" id="ARBA00022491"/>
    </source>
</evidence>
<keyword evidence="6 12" id="KW-0068">Autocatalytic cleavage</keyword>
<dbReference type="Gene3D" id="2.10.109.10">
    <property type="entry name" value="Umud Fragment, subunit A"/>
    <property type="match status" value="1"/>
</dbReference>
<dbReference type="SUPFAM" id="SSF51306">
    <property type="entry name" value="LexA/Signal peptidase"/>
    <property type="match status" value="1"/>
</dbReference>
<evidence type="ECO:0000256" key="5">
    <source>
        <dbReference type="ARBA" id="ARBA00022801"/>
    </source>
</evidence>
<evidence type="ECO:0000256" key="4">
    <source>
        <dbReference type="ARBA" id="ARBA00022763"/>
    </source>
</evidence>
<keyword evidence="8" id="KW-0238">DNA-binding</keyword>
<dbReference type="InterPro" id="IPR015927">
    <property type="entry name" value="Peptidase_S24_S26A/B/C"/>
</dbReference>
<dbReference type="GO" id="GO:0006260">
    <property type="term" value="P:DNA replication"/>
    <property type="evidence" value="ECO:0007669"/>
    <property type="project" value="UniProtKB-KW"/>
</dbReference>
<dbReference type="InterPro" id="IPR006197">
    <property type="entry name" value="Peptidase_S24_LexA"/>
</dbReference>
<dbReference type="Pfam" id="PF00717">
    <property type="entry name" value="Peptidase_S24"/>
    <property type="match status" value="1"/>
</dbReference>
<keyword evidence="9" id="KW-0804">Transcription</keyword>
<dbReference type="Gene3D" id="1.10.10.10">
    <property type="entry name" value="Winged helix-like DNA-binding domain superfamily/Winged helix DNA-binding domain"/>
    <property type="match status" value="1"/>
</dbReference>
<evidence type="ECO:0000313" key="15">
    <source>
        <dbReference type="EMBL" id="RIE05662.1"/>
    </source>
</evidence>
<evidence type="ECO:0000256" key="7">
    <source>
        <dbReference type="ARBA" id="ARBA00023015"/>
    </source>
</evidence>
<dbReference type="OrthoDB" id="9802364at2"/>
<keyword evidence="4" id="KW-0227">DNA damage</keyword>
<keyword evidence="5 12" id="KW-0378">Hydrolase</keyword>
<dbReference type="InterPro" id="IPR006200">
    <property type="entry name" value="LexA"/>
</dbReference>